<protein>
    <submittedName>
        <fullName evidence="1">E3 SUMO-protein ligase KIAA1586-like</fullName>
    </submittedName>
</protein>
<comment type="caution">
    <text evidence="1">The sequence shown here is derived from an EMBL/GenBank/DDBJ whole genome shotgun (WGS) entry which is preliminary data.</text>
</comment>
<proteinExistence type="predicted"/>
<keyword evidence="2" id="KW-1185">Reference proteome</keyword>
<sequence>MASLRKKISKHKCSQSHISAENIIHRSKLETMDLQIIKHNKLQYEDTEKIFRAAYFIAKNQRPFLDMPKLIDLQALN</sequence>
<dbReference type="Proteomes" id="UP000478052">
    <property type="component" value="Unassembled WGS sequence"/>
</dbReference>
<organism evidence="1 2">
    <name type="scientific">Aphis craccivora</name>
    <name type="common">Cowpea aphid</name>
    <dbReference type="NCBI Taxonomy" id="307492"/>
    <lineage>
        <taxon>Eukaryota</taxon>
        <taxon>Metazoa</taxon>
        <taxon>Ecdysozoa</taxon>
        <taxon>Arthropoda</taxon>
        <taxon>Hexapoda</taxon>
        <taxon>Insecta</taxon>
        <taxon>Pterygota</taxon>
        <taxon>Neoptera</taxon>
        <taxon>Paraneoptera</taxon>
        <taxon>Hemiptera</taxon>
        <taxon>Sternorrhyncha</taxon>
        <taxon>Aphidomorpha</taxon>
        <taxon>Aphidoidea</taxon>
        <taxon>Aphididae</taxon>
        <taxon>Aphidini</taxon>
        <taxon>Aphis</taxon>
        <taxon>Aphis</taxon>
    </lineage>
</organism>
<evidence type="ECO:0000313" key="1">
    <source>
        <dbReference type="EMBL" id="KAF0748500.1"/>
    </source>
</evidence>
<dbReference type="EMBL" id="VUJU01006454">
    <property type="protein sequence ID" value="KAF0748500.1"/>
    <property type="molecule type" value="Genomic_DNA"/>
</dbReference>
<accession>A0A6G0Y337</accession>
<keyword evidence="1" id="KW-0436">Ligase</keyword>
<reference evidence="1 2" key="1">
    <citation type="submission" date="2019-08" db="EMBL/GenBank/DDBJ databases">
        <title>Whole genome of Aphis craccivora.</title>
        <authorList>
            <person name="Voronova N.V."/>
            <person name="Shulinski R.S."/>
            <person name="Bandarenka Y.V."/>
            <person name="Zhorov D.G."/>
            <person name="Warner D."/>
        </authorList>
    </citation>
    <scope>NUCLEOTIDE SEQUENCE [LARGE SCALE GENOMIC DNA]</scope>
    <source>
        <strain evidence="1">180601</strain>
        <tissue evidence="1">Whole Body</tissue>
    </source>
</reference>
<dbReference type="AlphaFoldDB" id="A0A6G0Y337"/>
<dbReference type="GO" id="GO:0016874">
    <property type="term" value="F:ligase activity"/>
    <property type="evidence" value="ECO:0007669"/>
    <property type="project" value="UniProtKB-KW"/>
</dbReference>
<gene>
    <name evidence="1" type="ORF">FWK35_00014511</name>
</gene>
<name>A0A6G0Y337_APHCR</name>
<evidence type="ECO:0000313" key="2">
    <source>
        <dbReference type="Proteomes" id="UP000478052"/>
    </source>
</evidence>
<dbReference type="OrthoDB" id="9886994at2759"/>